<organism evidence="7 8">
    <name type="scientific">Steinernema hermaphroditum</name>
    <dbReference type="NCBI Taxonomy" id="289476"/>
    <lineage>
        <taxon>Eukaryota</taxon>
        <taxon>Metazoa</taxon>
        <taxon>Ecdysozoa</taxon>
        <taxon>Nematoda</taxon>
        <taxon>Chromadorea</taxon>
        <taxon>Rhabditida</taxon>
        <taxon>Tylenchina</taxon>
        <taxon>Panagrolaimomorpha</taxon>
        <taxon>Strongyloidoidea</taxon>
        <taxon>Steinernematidae</taxon>
        <taxon>Steinernema</taxon>
    </lineage>
</organism>
<feature type="domain" description="TNase-like" evidence="6">
    <location>
        <begin position="14"/>
        <end position="160"/>
    </location>
</feature>
<proteinExistence type="predicted"/>
<comment type="subcellular location">
    <subcellularLocation>
        <location evidence="1">Cytoplasm</location>
    </subcellularLocation>
</comment>
<evidence type="ECO:0000256" key="3">
    <source>
        <dbReference type="ARBA" id="ARBA00022490"/>
    </source>
</evidence>
<feature type="domain" description="TNase-like" evidence="6">
    <location>
        <begin position="333"/>
        <end position="483"/>
    </location>
</feature>
<evidence type="ECO:0000313" key="7">
    <source>
        <dbReference type="EMBL" id="KAK0395147.1"/>
    </source>
</evidence>
<dbReference type="AlphaFoldDB" id="A0AA39LFB0"/>
<dbReference type="FunFam" id="2.40.50.90:FF:000003">
    <property type="entry name" value="Staphylococcal nuclease domain-containing protein"/>
    <property type="match status" value="1"/>
</dbReference>
<dbReference type="InterPro" id="IPR035437">
    <property type="entry name" value="SNase_OB-fold_sf"/>
</dbReference>
<dbReference type="SUPFAM" id="SSF63748">
    <property type="entry name" value="Tudor/PWWP/MBT"/>
    <property type="match status" value="2"/>
</dbReference>
<dbReference type="SMART" id="SM00333">
    <property type="entry name" value="TUDOR"/>
    <property type="match status" value="2"/>
</dbReference>
<feature type="domain" description="Tudor" evidence="5">
    <location>
        <begin position="964"/>
        <end position="1022"/>
    </location>
</feature>
<dbReference type="Pfam" id="PF00567">
    <property type="entry name" value="TUDOR"/>
    <property type="match status" value="2"/>
</dbReference>
<dbReference type="Gene3D" id="2.30.30.140">
    <property type="match status" value="2"/>
</dbReference>
<dbReference type="CDD" id="cd00175">
    <property type="entry name" value="SNc"/>
    <property type="match status" value="2"/>
</dbReference>
<dbReference type="GO" id="GO:0004518">
    <property type="term" value="F:nuclease activity"/>
    <property type="evidence" value="ECO:0007669"/>
    <property type="project" value="TreeGrafter"/>
</dbReference>
<accession>A0AA39LFB0</accession>
<dbReference type="GO" id="GO:0005829">
    <property type="term" value="C:cytosol"/>
    <property type="evidence" value="ECO:0007669"/>
    <property type="project" value="TreeGrafter"/>
</dbReference>
<comment type="caution">
    <text evidence="7">The sequence shown here is derived from an EMBL/GenBank/DDBJ whole genome shotgun (WGS) entry which is preliminary data.</text>
</comment>
<dbReference type="Proteomes" id="UP001175271">
    <property type="component" value="Unassembled WGS sequence"/>
</dbReference>
<keyword evidence="3" id="KW-0963">Cytoplasm</keyword>
<sequence>MTDAPQQSSQSATAVKRGHVKQVLSGDAVVLQGPPVNGPPKEITVYLSNINAPRLAKRPNDGQIAAADEPFAWEAREFLRKKVVGQTVTFVRDFTATSGREHGRIYLGGTSVETAENVAETGISEGYYEVRTGKQVDEYTQKLLDLQEQAKAGKKGRWAFDEQKLKEQVRNVKWTAENPRGLVDSLKHKPVKAVIEQVRDGSTVRAFLLPDFQYVTVMLSGLKAPGVRAGSDGRPEEFSEEAKYFVEYRLLQRDVEIVLEGVSNQNFVGSVIHPKGNIAEILLKEGFAKCVDWSIGMATCGAPVLRAAEKIAKDKKLRLWKSYKGSSSSGDKKSFTARVVEIVLGDSMIVQKEDGEESKIFLSSVRPPRLEAGADKQSVGRQFRPLYDIPHMFEAREFLRKRLVGKKVNVSVDYVQPKSEQFPEKTCCTVTAGGQNIAEVLISRGLAKVVRHRGDDENRSVHYDALLAAETKAEQAKKGLFADADPNDNKSVLRIQELSGDVQRSKQFLPYLQRSARSEGVVEFISSGSRLRLYVPKETCIITFLLGGVSCPRSARTGPGGKIVGENEPYAEEALKFTRSKCLQHEVQIEVETMDKAGGFVGYMFVPNEKGGFSNLSELLVENGLATVHYTAERSSYYNQLAAAEERARKARLNIWKDYKEEKQVEHSEQEETVDRKINYKKVVVTEVVKGSLNFACQTFDDGPKIVQLMRELQQEMNASAIAGSYTPRRNELAAAKFSGDKQWHRVRVEGAKAGMADVYYIDFGNRETLPVSEMATLPSRFAAQAPGAHEYQLALVTIPNDPHYAADTDAVFENSCFSHAHLLLNVEYKVGGKECATLTAESADGTKNDIGKTLVAEGHALVDQRREKRLQQLVTEYTEAEQKARRARKNIWEYGDFTGRGNCCEQEETVDRKINYKKVVVTEVVKGSLNFACQTFDDGSKIVQLMRELQQEMNASAIAGSYTPRRNELAAAKFSGDKQWHRVRVEGAKAGMADVYYIDFGNRETLPVSEMATLPSRFAAQAPGAHEYQLALVTIPNDPHYAADTDAVFENSCFSHAHLLLNVEYKVGGKECATLTAESADGTKNDIGKTLVAEGHALVDQRREKRLQQLVTEYTEAEQKARRARKNIWEYGDFTGSEI</sequence>
<keyword evidence="8" id="KW-1185">Reference proteome</keyword>
<evidence type="ECO:0000256" key="4">
    <source>
        <dbReference type="ARBA" id="ARBA00022737"/>
    </source>
</evidence>
<dbReference type="SUPFAM" id="SSF50199">
    <property type="entry name" value="Staphylococcal nuclease"/>
    <property type="match status" value="6"/>
</dbReference>
<name>A0AA39LFB0_9BILA</name>
<dbReference type="FunFam" id="2.40.50.90:FF:000002">
    <property type="entry name" value="Staphylococcal nuclease domain-containing protein"/>
    <property type="match status" value="1"/>
</dbReference>
<dbReference type="GO" id="GO:0006402">
    <property type="term" value="P:mRNA catabolic process"/>
    <property type="evidence" value="ECO:0007669"/>
    <property type="project" value="TreeGrafter"/>
</dbReference>
<feature type="domain" description="TNase-like" evidence="6">
    <location>
        <begin position="189"/>
        <end position="322"/>
    </location>
</feature>
<evidence type="ECO:0000259" key="6">
    <source>
        <dbReference type="PROSITE" id="PS50830"/>
    </source>
</evidence>
<dbReference type="InterPro" id="IPR002999">
    <property type="entry name" value="Tudor"/>
</dbReference>
<dbReference type="Gene3D" id="2.40.50.90">
    <property type="match status" value="6"/>
</dbReference>
<dbReference type="GO" id="GO:0003723">
    <property type="term" value="F:RNA binding"/>
    <property type="evidence" value="ECO:0007669"/>
    <property type="project" value="TreeGrafter"/>
</dbReference>
<keyword evidence="4" id="KW-0677">Repeat</keyword>
<dbReference type="PROSITE" id="PS50830">
    <property type="entry name" value="TNASE_3"/>
    <property type="match status" value="4"/>
</dbReference>
<evidence type="ECO:0000256" key="2">
    <source>
        <dbReference type="ARBA" id="ARBA00017230"/>
    </source>
</evidence>
<evidence type="ECO:0000313" key="8">
    <source>
        <dbReference type="Proteomes" id="UP001175271"/>
    </source>
</evidence>
<dbReference type="GO" id="GO:0005634">
    <property type="term" value="C:nucleus"/>
    <property type="evidence" value="ECO:0007669"/>
    <property type="project" value="TreeGrafter"/>
</dbReference>
<dbReference type="EMBL" id="JAUCMV010000005">
    <property type="protein sequence ID" value="KAK0395147.1"/>
    <property type="molecule type" value="Genomic_DNA"/>
</dbReference>
<dbReference type="PANTHER" id="PTHR12302">
    <property type="entry name" value="EBNA2 BINDING PROTEIN P100"/>
    <property type="match status" value="1"/>
</dbReference>
<feature type="domain" description="Tudor" evidence="5">
    <location>
        <begin position="727"/>
        <end position="785"/>
    </location>
</feature>
<dbReference type="FunFam" id="2.40.50.90:FF:000001">
    <property type="entry name" value="Staphylococcal nuclease domain-containing protein"/>
    <property type="match status" value="1"/>
</dbReference>
<evidence type="ECO:0000259" key="5">
    <source>
        <dbReference type="PROSITE" id="PS50304"/>
    </source>
</evidence>
<dbReference type="InterPro" id="IPR016071">
    <property type="entry name" value="Staphylococal_nuclease_OB-fold"/>
</dbReference>
<dbReference type="FunFam" id="2.30.30.140:FF:000018">
    <property type="entry name" value="Serine/threonine-protein kinase 31"/>
    <property type="match status" value="2"/>
</dbReference>
<dbReference type="PANTHER" id="PTHR12302:SF2">
    <property type="entry name" value="STAPHYLOCOCCAL NUCLEASE DOMAIN-CONTAINING PROTEIN 1"/>
    <property type="match status" value="1"/>
</dbReference>
<dbReference type="FunFam" id="2.40.50.90:FF:000018">
    <property type="entry name" value="Ribonuclease"/>
    <property type="match status" value="1"/>
</dbReference>
<dbReference type="PROSITE" id="PS50304">
    <property type="entry name" value="TUDOR"/>
    <property type="match status" value="2"/>
</dbReference>
<dbReference type="SMART" id="SM00318">
    <property type="entry name" value="SNc"/>
    <property type="match status" value="4"/>
</dbReference>
<dbReference type="Pfam" id="PF00565">
    <property type="entry name" value="SNase"/>
    <property type="match status" value="6"/>
</dbReference>
<feature type="domain" description="TNase-like" evidence="6">
    <location>
        <begin position="516"/>
        <end position="658"/>
    </location>
</feature>
<protein>
    <recommendedName>
        <fullName evidence="2">Staphylococcal nuclease domain-containing protein 1</fullName>
    </recommendedName>
</protein>
<evidence type="ECO:0000256" key="1">
    <source>
        <dbReference type="ARBA" id="ARBA00004496"/>
    </source>
</evidence>
<gene>
    <name evidence="7" type="ORF">QR680_001139</name>
</gene>
<reference evidence="7" key="1">
    <citation type="submission" date="2023-06" db="EMBL/GenBank/DDBJ databases">
        <title>Genomic analysis of the entomopathogenic nematode Steinernema hermaphroditum.</title>
        <authorList>
            <person name="Schwarz E.M."/>
            <person name="Heppert J.K."/>
            <person name="Baniya A."/>
            <person name="Schwartz H.T."/>
            <person name="Tan C.-H."/>
            <person name="Antoshechkin I."/>
            <person name="Sternberg P.W."/>
            <person name="Goodrich-Blair H."/>
            <person name="Dillman A.R."/>
        </authorList>
    </citation>
    <scope>NUCLEOTIDE SEQUENCE</scope>
    <source>
        <strain evidence="7">PS9179</strain>
        <tissue evidence="7">Whole animal</tissue>
    </source>
</reference>